<reference evidence="1" key="1">
    <citation type="journal article" name="BMC Genomics">
        <title>Long-read sequencing and de novo genome assembly of marine medaka (Oryzias melastigma).</title>
        <authorList>
            <person name="Liang P."/>
            <person name="Saqib H.S.A."/>
            <person name="Ni X."/>
            <person name="Shen Y."/>
        </authorList>
    </citation>
    <scope>NUCLEOTIDE SEQUENCE</scope>
    <source>
        <strain evidence="1">Bigg-433</strain>
    </source>
</reference>
<name>A0A834FHE1_ORYME</name>
<sequence>MLPWLQGEKGRQAARLCNGADSHPLSVIDHRTVSPASTENAAPLIHSNWKHVKHSPADCAALHRRAEQHNTSTPRHAELMLQPALCTPTRLRPLSPCALMAGGSWFTPSSVCSAAAHIPVHEGRCERAPHPLRARSQRPPLVLFTQEACAPGGAPAPPAQV</sequence>
<gene>
    <name evidence="1" type="ORF">FQA47_013162</name>
</gene>
<proteinExistence type="predicted"/>
<evidence type="ECO:0000313" key="2">
    <source>
        <dbReference type="Proteomes" id="UP000646548"/>
    </source>
</evidence>
<dbReference type="Proteomes" id="UP000646548">
    <property type="component" value="Unassembled WGS sequence"/>
</dbReference>
<accession>A0A834FHE1</accession>
<dbReference type="AlphaFoldDB" id="A0A834FHE1"/>
<organism evidence="1 2">
    <name type="scientific">Oryzias melastigma</name>
    <name type="common">Marine medaka</name>
    <dbReference type="NCBI Taxonomy" id="30732"/>
    <lineage>
        <taxon>Eukaryota</taxon>
        <taxon>Metazoa</taxon>
        <taxon>Chordata</taxon>
        <taxon>Craniata</taxon>
        <taxon>Vertebrata</taxon>
        <taxon>Euteleostomi</taxon>
        <taxon>Actinopterygii</taxon>
        <taxon>Neopterygii</taxon>
        <taxon>Teleostei</taxon>
        <taxon>Neoteleostei</taxon>
        <taxon>Acanthomorphata</taxon>
        <taxon>Ovalentaria</taxon>
        <taxon>Atherinomorphae</taxon>
        <taxon>Beloniformes</taxon>
        <taxon>Adrianichthyidae</taxon>
        <taxon>Oryziinae</taxon>
        <taxon>Oryzias</taxon>
    </lineage>
</organism>
<evidence type="ECO:0000313" key="1">
    <source>
        <dbReference type="EMBL" id="KAF6734188.1"/>
    </source>
</evidence>
<comment type="caution">
    <text evidence="1">The sequence shown here is derived from an EMBL/GenBank/DDBJ whole genome shotgun (WGS) entry which is preliminary data.</text>
</comment>
<dbReference type="EMBL" id="WKFB01000140">
    <property type="protein sequence ID" value="KAF6734188.1"/>
    <property type="molecule type" value="Genomic_DNA"/>
</dbReference>
<protein>
    <submittedName>
        <fullName evidence="1">Uncharacterized protein</fullName>
    </submittedName>
</protein>